<dbReference type="EMBL" id="FOJX01000002">
    <property type="protein sequence ID" value="SFA85316.1"/>
    <property type="molecule type" value="Genomic_DNA"/>
</dbReference>
<proteinExistence type="predicted"/>
<dbReference type="AlphaFoldDB" id="A0A1I0WBN3"/>
<gene>
    <name evidence="2" type="ORF">SAMN05216587_102328</name>
</gene>
<feature type="compositionally biased region" description="Polar residues" evidence="1">
    <location>
        <begin position="71"/>
        <end position="83"/>
    </location>
</feature>
<sequence>MSKKVELNKMELEKASGGNIIKDITNFVEDVVDEVSENILGLDTKEFAKVYDKTNYGGDDKDDSSKPAPSISHQNNSIADRGL</sequence>
<evidence type="ECO:0000313" key="2">
    <source>
        <dbReference type="EMBL" id="SFA85316.1"/>
    </source>
</evidence>
<protein>
    <submittedName>
        <fullName evidence="2">Uncharacterized protein</fullName>
    </submittedName>
</protein>
<dbReference type="Proteomes" id="UP000183843">
    <property type="component" value="Unassembled WGS sequence"/>
</dbReference>
<organism evidence="2 3">
    <name type="scientific">Selenomonas ruminantium</name>
    <dbReference type="NCBI Taxonomy" id="971"/>
    <lineage>
        <taxon>Bacteria</taxon>
        <taxon>Bacillati</taxon>
        <taxon>Bacillota</taxon>
        <taxon>Negativicutes</taxon>
        <taxon>Selenomonadales</taxon>
        <taxon>Selenomonadaceae</taxon>
        <taxon>Selenomonas</taxon>
    </lineage>
</organism>
<name>A0A1I0WBN3_SELRU</name>
<evidence type="ECO:0000256" key="1">
    <source>
        <dbReference type="SAM" id="MobiDB-lite"/>
    </source>
</evidence>
<reference evidence="2 3" key="1">
    <citation type="submission" date="2016-10" db="EMBL/GenBank/DDBJ databases">
        <authorList>
            <person name="de Groot N.N."/>
        </authorList>
    </citation>
    <scope>NUCLEOTIDE SEQUENCE [LARGE SCALE GENOMIC DNA]</scope>
    <source>
        <strain evidence="2 3">L14</strain>
    </source>
</reference>
<dbReference type="RefSeq" id="WP_074813624.1">
    <property type="nucleotide sequence ID" value="NZ_FOJX01000002.1"/>
</dbReference>
<evidence type="ECO:0000313" key="3">
    <source>
        <dbReference type="Proteomes" id="UP000183843"/>
    </source>
</evidence>
<feature type="region of interest" description="Disordered" evidence="1">
    <location>
        <begin position="53"/>
        <end position="83"/>
    </location>
</feature>
<accession>A0A1I0WBN3</accession>